<dbReference type="EMBL" id="OOIN01000027">
    <property type="protein sequence ID" value="SPO29324.1"/>
    <property type="molecule type" value="Genomic_DNA"/>
</dbReference>
<dbReference type="GO" id="GO:0017056">
    <property type="term" value="F:structural constituent of nuclear pore"/>
    <property type="evidence" value="ECO:0007669"/>
    <property type="project" value="TreeGrafter"/>
</dbReference>
<dbReference type="GO" id="GO:0044615">
    <property type="term" value="C:nuclear pore nuclear basket"/>
    <property type="evidence" value="ECO:0007669"/>
    <property type="project" value="TreeGrafter"/>
</dbReference>
<feature type="compositionally biased region" description="Low complexity" evidence="8">
    <location>
        <begin position="766"/>
        <end position="781"/>
    </location>
</feature>
<keyword evidence="7" id="KW-0539">Nucleus</keyword>
<organism evidence="10 11">
    <name type="scientific">Ustilago trichophora</name>
    <dbReference type="NCBI Taxonomy" id="86804"/>
    <lineage>
        <taxon>Eukaryota</taxon>
        <taxon>Fungi</taxon>
        <taxon>Dikarya</taxon>
        <taxon>Basidiomycota</taxon>
        <taxon>Ustilaginomycotina</taxon>
        <taxon>Ustilaginomycetes</taxon>
        <taxon>Ustilaginales</taxon>
        <taxon>Ustilaginaceae</taxon>
        <taxon>Ustilago</taxon>
    </lineage>
</organism>
<keyword evidence="4" id="KW-0653">Protein transport</keyword>
<feature type="region of interest" description="Disordered" evidence="8">
    <location>
        <begin position="470"/>
        <end position="514"/>
    </location>
</feature>
<dbReference type="PANTHER" id="PTHR21527:SF6">
    <property type="entry name" value="NUCLEOPORIN NUP35"/>
    <property type="match status" value="1"/>
</dbReference>
<dbReference type="Gene3D" id="3.30.70.330">
    <property type="match status" value="1"/>
</dbReference>
<feature type="region of interest" description="Disordered" evidence="8">
    <location>
        <begin position="1"/>
        <end position="248"/>
    </location>
</feature>
<dbReference type="SUPFAM" id="SSF54928">
    <property type="entry name" value="RNA-binding domain, RBD"/>
    <property type="match status" value="1"/>
</dbReference>
<feature type="region of interest" description="Disordered" evidence="8">
    <location>
        <begin position="765"/>
        <end position="793"/>
    </location>
</feature>
<dbReference type="InterPro" id="IPR007846">
    <property type="entry name" value="RRM_NUP35_dom"/>
</dbReference>
<evidence type="ECO:0000256" key="4">
    <source>
        <dbReference type="ARBA" id="ARBA00022927"/>
    </source>
</evidence>
<keyword evidence="3" id="KW-0509">mRNA transport</keyword>
<reference evidence="10 11" key="1">
    <citation type="submission" date="2018-03" db="EMBL/GenBank/DDBJ databases">
        <authorList>
            <person name="Guldener U."/>
        </authorList>
    </citation>
    <scope>NUCLEOTIDE SEQUENCE [LARGE SCALE GENOMIC DNA]</scope>
    <source>
        <strain evidence="10 11">NBRC100155</strain>
    </source>
</reference>
<dbReference type="GO" id="GO:0044613">
    <property type="term" value="C:nuclear pore central transport channel"/>
    <property type="evidence" value="ECO:0007669"/>
    <property type="project" value="TreeGrafter"/>
</dbReference>
<feature type="compositionally biased region" description="Low complexity" evidence="8">
    <location>
        <begin position="7"/>
        <end position="29"/>
    </location>
</feature>
<feature type="domain" description="RRM Nup35-type" evidence="9">
    <location>
        <begin position="518"/>
        <end position="610"/>
    </location>
</feature>
<evidence type="ECO:0000256" key="6">
    <source>
        <dbReference type="ARBA" id="ARBA00023132"/>
    </source>
</evidence>
<dbReference type="GO" id="GO:0006607">
    <property type="term" value="P:NLS-bearing protein import into nucleus"/>
    <property type="evidence" value="ECO:0007669"/>
    <property type="project" value="TreeGrafter"/>
</dbReference>
<sequence length="805" mass="83752">MFSFSNPAATSQQAGQQQQQQQQPQSSTPFGSNTGGFNNSLSTPGGFSFGNAASNNAQQQQQQQPQQQQQQQGTPQSSSLFGQKPLFGTPGAQQPQQPQQQNTGSLFGNNATSTPAQSTQPQTNLLGTPQNNSMFGSSSSFSQQPPQQPQQQQQFGQQQPPQPNSFGQSGFGFNSSSPAPFSNQPQQPNQSFGSPFQQQHNVQQQQQQGPIQHGTPQSSQHHHFQQQQQHQQQQQAIDQQRFNLEQQSQNMSYIPGYLSRTKVVKPYKLPARQAEPTSPEAVQDADSSIAFGTPASKSGKEESTPSSKGQPSPVGRFSSSFFNERRDEASFSRAGSVGPGTPWRGGKESIFGVGGLRGGRQSATPAPASSAAAASVTPARKTSIDSPARSVRSNSTPPAASTSFNVAHGAMEEEEDDDDAPPQERLEDQASAAAQSSFLGPSSGSSNVYSNSFRASAGSDAASTHQLLPGRSALSTPSSALPRTSPSLGASSGSAVDGASPSARGDGSAEKNSPLGSAQRTVLVYGYPTWMEKAVLELFASIGGVELIEAIDLTGSGSAQEQAAAQPSSPPLSCCTRIRYAESFQALHALRRNGEVVAGACMVGVRWEDDNFHQVALTNGIDAVFRMDVFPSSRTAETFKASSKSIAVPSIDSAATLSATRSNTSTASQFANSTTSGAHNNRHSIAFGQGVSAHASRNDHTVSSNPGASSGANTATNNNVSYPAFGRPLSVINDPSVAFKPSASTSNLSGLAGSPFKAASSLFGSGATAPKPATPAAGANAADKKPAAGGGTSMLGRITDGIFGW</sequence>
<evidence type="ECO:0000256" key="7">
    <source>
        <dbReference type="ARBA" id="ARBA00023242"/>
    </source>
</evidence>
<dbReference type="GO" id="GO:0005543">
    <property type="term" value="F:phospholipid binding"/>
    <property type="evidence" value="ECO:0007669"/>
    <property type="project" value="TreeGrafter"/>
</dbReference>
<feature type="compositionally biased region" description="Polar residues" evidence="8">
    <location>
        <begin position="473"/>
        <end position="486"/>
    </location>
</feature>
<dbReference type="InterPro" id="IPR012677">
    <property type="entry name" value="Nucleotide-bd_a/b_plait_sf"/>
</dbReference>
<dbReference type="Pfam" id="PF05172">
    <property type="entry name" value="RRM_Nup35"/>
    <property type="match status" value="1"/>
</dbReference>
<keyword evidence="2" id="KW-0813">Transport</keyword>
<evidence type="ECO:0000256" key="2">
    <source>
        <dbReference type="ARBA" id="ARBA00022448"/>
    </source>
</evidence>
<keyword evidence="5" id="KW-0811">Translocation</keyword>
<evidence type="ECO:0000313" key="10">
    <source>
        <dbReference type="EMBL" id="SPO29324.1"/>
    </source>
</evidence>
<dbReference type="PANTHER" id="PTHR21527">
    <property type="entry name" value="NUCLEOPORIN NUP35"/>
    <property type="match status" value="1"/>
</dbReference>
<proteinExistence type="predicted"/>
<feature type="compositionally biased region" description="Low complexity" evidence="8">
    <location>
        <begin position="111"/>
        <end position="235"/>
    </location>
</feature>
<protein>
    <recommendedName>
        <fullName evidence="9">RRM Nup35-type domain-containing protein</fullName>
    </recommendedName>
</protein>
<dbReference type="GO" id="GO:0051028">
    <property type="term" value="P:mRNA transport"/>
    <property type="evidence" value="ECO:0007669"/>
    <property type="project" value="UniProtKB-KW"/>
</dbReference>
<evidence type="ECO:0000256" key="1">
    <source>
        <dbReference type="ARBA" id="ARBA00004567"/>
    </source>
</evidence>
<feature type="region of interest" description="Disordered" evidence="8">
    <location>
        <begin position="691"/>
        <end position="715"/>
    </location>
</feature>
<feature type="compositionally biased region" description="Low complexity" evidence="8">
    <location>
        <begin position="487"/>
        <end position="503"/>
    </location>
</feature>
<dbReference type="CDD" id="cd12721">
    <property type="entry name" value="RRM_Nup53p_fungi"/>
    <property type="match status" value="1"/>
</dbReference>
<keyword evidence="11" id="KW-1185">Reference proteome</keyword>
<keyword evidence="6" id="KW-0906">Nuclear pore complex</keyword>
<dbReference type="Proteomes" id="UP000324022">
    <property type="component" value="Unassembled WGS sequence"/>
</dbReference>
<accession>A0A5C3EF79</accession>
<dbReference type="InterPro" id="IPR035979">
    <property type="entry name" value="RBD_domain_sf"/>
</dbReference>
<evidence type="ECO:0000256" key="8">
    <source>
        <dbReference type="SAM" id="MobiDB-lite"/>
    </source>
</evidence>
<feature type="compositionally biased region" description="Low complexity" evidence="8">
    <location>
        <begin position="362"/>
        <end position="379"/>
    </location>
</feature>
<dbReference type="GO" id="GO:0006999">
    <property type="term" value="P:nuclear pore organization"/>
    <property type="evidence" value="ECO:0007669"/>
    <property type="project" value="TreeGrafter"/>
</dbReference>
<feature type="compositionally biased region" description="Low complexity" evidence="8">
    <location>
        <begin position="436"/>
        <end position="445"/>
    </location>
</feature>
<evidence type="ECO:0000259" key="9">
    <source>
        <dbReference type="Pfam" id="PF05172"/>
    </source>
</evidence>
<evidence type="ECO:0000256" key="5">
    <source>
        <dbReference type="ARBA" id="ARBA00023010"/>
    </source>
</evidence>
<name>A0A5C3EF79_9BASI</name>
<evidence type="ECO:0000313" key="11">
    <source>
        <dbReference type="Proteomes" id="UP000324022"/>
    </source>
</evidence>
<dbReference type="GO" id="GO:0003676">
    <property type="term" value="F:nucleic acid binding"/>
    <property type="evidence" value="ECO:0007669"/>
    <property type="project" value="InterPro"/>
</dbReference>
<feature type="compositionally biased region" description="Polar residues" evidence="8">
    <location>
        <begin position="30"/>
        <end position="57"/>
    </location>
</feature>
<feature type="compositionally biased region" description="Acidic residues" evidence="8">
    <location>
        <begin position="412"/>
        <end position="421"/>
    </location>
</feature>
<feature type="compositionally biased region" description="Low complexity" evidence="8">
    <location>
        <begin position="58"/>
        <end position="72"/>
    </location>
</feature>
<gene>
    <name evidence="10" type="ORF">UTRI_06273</name>
</gene>
<dbReference type="AlphaFoldDB" id="A0A5C3EF79"/>
<comment type="subcellular location">
    <subcellularLocation>
        <location evidence="1">Nucleus</location>
        <location evidence="1">Nuclear pore complex</location>
    </subcellularLocation>
</comment>
<dbReference type="OrthoDB" id="3365060at2759"/>
<evidence type="ECO:0000256" key="3">
    <source>
        <dbReference type="ARBA" id="ARBA00022816"/>
    </source>
</evidence>
<feature type="compositionally biased region" description="Polar residues" evidence="8">
    <location>
        <begin position="391"/>
        <end position="405"/>
    </location>
</feature>
<feature type="region of interest" description="Disordered" evidence="8">
    <location>
        <begin position="269"/>
        <end position="445"/>
    </location>
</feature>
<feature type="compositionally biased region" description="Polar residues" evidence="8">
    <location>
        <begin position="236"/>
        <end position="248"/>
    </location>
</feature>